<evidence type="ECO:0000256" key="4">
    <source>
        <dbReference type="ARBA" id="ARBA00048740"/>
    </source>
</evidence>
<gene>
    <name evidence="8" type="ORF">MEUPH1_LOCUS21678</name>
</gene>
<evidence type="ECO:0000256" key="5">
    <source>
        <dbReference type="ARBA" id="ARBA00048763"/>
    </source>
</evidence>
<evidence type="ECO:0000256" key="2">
    <source>
        <dbReference type="ARBA" id="ARBA00025783"/>
    </source>
</evidence>
<evidence type="ECO:0000313" key="9">
    <source>
        <dbReference type="Proteomes" id="UP001160148"/>
    </source>
</evidence>
<dbReference type="AlphaFoldDB" id="A0AAV0XGH7"/>
<evidence type="ECO:0000256" key="3">
    <source>
        <dbReference type="ARBA" id="ARBA00047418"/>
    </source>
</evidence>
<proteinExistence type="inferred from homology"/>
<reference evidence="8 9" key="1">
    <citation type="submission" date="2023-01" db="EMBL/GenBank/DDBJ databases">
        <authorList>
            <person name="Whitehead M."/>
        </authorList>
    </citation>
    <scope>NUCLEOTIDE SEQUENCE [LARGE SCALE GENOMIC DNA]</scope>
</reference>
<dbReference type="Proteomes" id="UP001160148">
    <property type="component" value="Unassembled WGS sequence"/>
</dbReference>
<comment type="catalytic activity">
    <reaction evidence="4">
        <text>a 5'-end (N(7)-methyl 5'-triphosphoguanosine)-ribonucleoside in snoRNA + S-adenosyl-L-methionine = a 5'-end (N(2),N(7)-dimethyl 5'-triphosphoguanosine)-ribonucleoside in snoRNA + S-adenosyl-L-homocysteine + H(+)</text>
        <dbReference type="Rhea" id="RHEA:78475"/>
        <dbReference type="Rhea" id="RHEA-COMP:19086"/>
        <dbReference type="Rhea" id="RHEA-COMP:19088"/>
        <dbReference type="ChEBI" id="CHEBI:15378"/>
        <dbReference type="ChEBI" id="CHEBI:57856"/>
        <dbReference type="ChEBI" id="CHEBI:59789"/>
        <dbReference type="ChEBI" id="CHEBI:156461"/>
        <dbReference type="ChEBI" id="CHEBI:172880"/>
    </reaction>
    <physiologicalReaction direction="left-to-right" evidence="4">
        <dbReference type="Rhea" id="RHEA:78476"/>
    </physiologicalReaction>
</comment>
<dbReference type="GO" id="GO:0071164">
    <property type="term" value="F:RNA cap trimethylguanosine synthase activity"/>
    <property type="evidence" value="ECO:0007669"/>
    <property type="project" value="TreeGrafter"/>
</dbReference>
<keyword evidence="9" id="KW-1185">Reference proteome</keyword>
<dbReference type="GO" id="GO:0005634">
    <property type="term" value="C:nucleus"/>
    <property type="evidence" value="ECO:0007669"/>
    <property type="project" value="TreeGrafter"/>
</dbReference>
<organism evidence="8 9">
    <name type="scientific">Macrosiphum euphorbiae</name>
    <name type="common">potato aphid</name>
    <dbReference type="NCBI Taxonomy" id="13131"/>
    <lineage>
        <taxon>Eukaryota</taxon>
        <taxon>Metazoa</taxon>
        <taxon>Ecdysozoa</taxon>
        <taxon>Arthropoda</taxon>
        <taxon>Hexapoda</taxon>
        <taxon>Insecta</taxon>
        <taxon>Pterygota</taxon>
        <taxon>Neoptera</taxon>
        <taxon>Paraneoptera</taxon>
        <taxon>Hemiptera</taxon>
        <taxon>Sternorrhyncha</taxon>
        <taxon>Aphidomorpha</taxon>
        <taxon>Aphidoidea</taxon>
        <taxon>Aphididae</taxon>
        <taxon>Macrosiphini</taxon>
        <taxon>Macrosiphum</taxon>
    </lineage>
</organism>
<evidence type="ECO:0000256" key="1">
    <source>
        <dbReference type="ARBA" id="ARBA00018517"/>
    </source>
</evidence>
<dbReference type="Gene3D" id="3.40.50.150">
    <property type="entry name" value="Vaccinia Virus protein VP39"/>
    <property type="match status" value="2"/>
</dbReference>
<dbReference type="InterPro" id="IPR019012">
    <property type="entry name" value="RNA_cap_Gua-N2-MeTrfase"/>
</dbReference>
<name>A0AAV0XGH7_9HEMI</name>
<dbReference type="SUPFAM" id="SSF53335">
    <property type="entry name" value="S-adenosyl-L-methionine-dependent methyltransferases"/>
    <property type="match status" value="1"/>
</dbReference>
<dbReference type="Pfam" id="PF09445">
    <property type="entry name" value="Methyltransf_15"/>
    <property type="match status" value="2"/>
</dbReference>
<comment type="catalytic activity">
    <reaction evidence="6">
        <text>a 5'-end (N(7)-methyl 5'-triphosphoguanosine)-ribonucleoside in snRNA + S-adenosyl-L-methionine = a 5'-end (N(2),N(7)-dimethyl 5'-triphosphoguanosine)-ribonucleoside in snRNA + S-adenosyl-L-homocysteine + H(+)</text>
        <dbReference type="Rhea" id="RHEA:78471"/>
        <dbReference type="Rhea" id="RHEA-COMP:19085"/>
        <dbReference type="Rhea" id="RHEA-COMP:19087"/>
        <dbReference type="ChEBI" id="CHEBI:15378"/>
        <dbReference type="ChEBI" id="CHEBI:57856"/>
        <dbReference type="ChEBI" id="CHEBI:59789"/>
        <dbReference type="ChEBI" id="CHEBI:156461"/>
        <dbReference type="ChEBI" id="CHEBI:172880"/>
    </reaction>
    <physiologicalReaction direction="left-to-right" evidence="6">
        <dbReference type="Rhea" id="RHEA:78472"/>
    </physiologicalReaction>
</comment>
<comment type="catalytic activity">
    <reaction evidence="5">
        <text>a 5'-end (N(2),N(7)-dimethyl 5'-triphosphoguanosine)-ribonucleoside in snRNA + S-adenosyl-L-methionine = a 5'-end (N(2),N(2),N(7)-trimethyl 5'-triphosphoguanosine)-ribonucleoside in snRNA + S-adenosyl-L-homocysteine + H(+)</text>
        <dbReference type="Rhea" id="RHEA:78479"/>
        <dbReference type="Rhea" id="RHEA-COMP:19087"/>
        <dbReference type="Rhea" id="RHEA-COMP:19089"/>
        <dbReference type="ChEBI" id="CHEBI:15378"/>
        <dbReference type="ChEBI" id="CHEBI:57856"/>
        <dbReference type="ChEBI" id="CHEBI:59789"/>
        <dbReference type="ChEBI" id="CHEBI:167623"/>
        <dbReference type="ChEBI" id="CHEBI:172880"/>
    </reaction>
    <physiologicalReaction direction="left-to-right" evidence="5">
        <dbReference type="Rhea" id="RHEA:78480"/>
    </physiologicalReaction>
</comment>
<dbReference type="PANTHER" id="PTHR14741:SF32">
    <property type="entry name" value="TRIMETHYLGUANOSINE SYNTHASE"/>
    <property type="match status" value="1"/>
</dbReference>
<evidence type="ECO:0000256" key="7">
    <source>
        <dbReference type="ARBA" id="ARBA00049790"/>
    </source>
</evidence>
<dbReference type="PANTHER" id="PTHR14741">
    <property type="entry name" value="S-ADENOSYLMETHIONINE-DEPENDENT METHYLTRANSFERASE RELATED"/>
    <property type="match status" value="1"/>
</dbReference>
<sequence>MNSLDSDTSCKYEVLAEISFHANTSINQYVKLLCSRLLARSYLNKLDTRCIKQTVSNTEDECAIVQEQFTNLSTDESQQHAEWYAYWEKNGENFVNESWIKLYGSCTLDDLPTDPEELYQNHKEQQYNLLYWKFINEIGSTVSETEKSISENSEDDGWSHTKELVDDDRITNFEFLYKYKNFQQVNSQLSKAYQAISIIGYIYNDQNMFDMGFVQYLKKNIIKSTRHLNVYRFPKMSKGSAFDDNLLLSNSDNCVKSKVKRVKLDEESWYSVTPEIISVHIAERCSCHLLIDPFCGGGSNVIQFAKTCELVIAIDIDPKKIERAPPTLKGDVVFLSPPWGGPDRMDLEEYKLSYIMPEKGGIKQMMSLTRQIHQICALHYQ</sequence>
<dbReference type="InterPro" id="IPR029063">
    <property type="entry name" value="SAM-dependent_MTases_sf"/>
</dbReference>
<accession>A0AAV0XGH7</accession>
<dbReference type="EMBL" id="CARXXK010000004">
    <property type="protein sequence ID" value="CAI6367177.1"/>
    <property type="molecule type" value="Genomic_DNA"/>
</dbReference>
<protein>
    <recommendedName>
        <fullName evidence="1">Trimethylguanosine synthase</fullName>
    </recommendedName>
    <alternativeName>
        <fullName evidence="7">Cap-specific guanine-N(2) methyltransferase</fullName>
    </alternativeName>
</protein>
<evidence type="ECO:0000313" key="8">
    <source>
        <dbReference type="EMBL" id="CAI6367177.1"/>
    </source>
</evidence>
<comment type="caution">
    <text evidence="8">The sequence shown here is derived from an EMBL/GenBank/DDBJ whole genome shotgun (WGS) entry which is preliminary data.</text>
</comment>
<comment type="catalytic activity">
    <reaction evidence="3">
        <text>a 5'-end (N(2),N(7)-dimethyl 5'-triphosphoguanosine)-ribonucleoside in snoRNA + S-adenosyl-L-methionine = a 5'-end (N(2),N(2),N(7)-trimethyl 5'-triphosphoguanosine)-ribonucleoside in snoRNA + S-adenosyl-L-homocysteine + H(+)</text>
        <dbReference type="Rhea" id="RHEA:78507"/>
        <dbReference type="Rhea" id="RHEA-COMP:19088"/>
        <dbReference type="Rhea" id="RHEA-COMP:19090"/>
        <dbReference type="ChEBI" id="CHEBI:15378"/>
        <dbReference type="ChEBI" id="CHEBI:57856"/>
        <dbReference type="ChEBI" id="CHEBI:59789"/>
        <dbReference type="ChEBI" id="CHEBI:167623"/>
        <dbReference type="ChEBI" id="CHEBI:172880"/>
    </reaction>
    <physiologicalReaction direction="left-to-right" evidence="3">
        <dbReference type="Rhea" id="RHEA:78508"/>
    </physiologicalReaction>
</comment>
<comment type="similarity">
    <text evidence="2">Belongs to the methyltransferase superfamily. Trimethylguanosine synthase family.</text>
</comment>
<evidence type="ECO:0000256" key="6">
    <source>
        <dbReference type="ARBA" id="ARBA00049075"/>
    </source>
</evidence>